<evidence type="ECO:0000313" key="4">
    <source>
        <dbReference type="EMBL" id="PWZ00722.1"/>
    </source>
</evidence>
<evidence type="ECO:0000256" key="1">
    <source>
        <dbReference type="SAM" id="MobiDB-lite"/>
    </source>
</evidence>
<dbReference type="EMBL" id="KZ819192">
    <property type="protein sequence ID" value="PWZ00722.1"/>
    <property type="molecule type" value="Genomic_DNA"/>
</dbReference>
<feature type="transmembrane region" description="Helical" evidence="2">
    <location>
        <begin position="187"/>
        <end position="207"/>
    </location>
</feature>
<dbReference type="STRING" id="1882483.A0A317XRK4"/>
<dbReference type="InParanoid" id="A0A317XRK4"/>
<sequence length="208" mass="21004">MKAIAISALLASVAGLTSAFEITFPNSNGGYWVTNYTNTLNWKANSSDPEYFSVQLLNSNSSNLNGNFQIGNALLTANGTAQIFIDQIPTGTYTLLFVNSSNYELDRPQVYFTGASFEVKPNGTEPAAVTANTNADPNSSATTAATGAATATLSSASGSRTNSGASATSTSGSGNSSNSAGMLRSSVVATVGGSAAAVVLGMALSLLA</sequence>
<keyword evidence="2" id="KW-1133">Transmembrane helix</keyword>
<evidence type="ECO:0000256" key="2">
    <source>
        <dbReference type="SAM" id="Phobius"/>
    </source>
</evidence>
<dbReference type="OrthoDB" id="5420143at2759"/>
<accession>A0A317XRK4</accession>
<feature type="chain" id="PRO_5016356988" evidence="3">
    <location>
        <begin position="20"/>
        <end position="208"/>
    </location>
</feature>
<evidence type="ECO:0000256" key="3">
    <source>
        <dbReference type="SAM" id="SignalP"/>
    </source>
</evidence>
<organism evidence="4 5">
    <name type="scientific">Testicularia cyperi</name>
    <dbReference type="NCBI Taxonomy" id="1882483"/>
    <lineage>
        <taxon>Eukaryota</taxon>
        <taxon>Fungi</taxon>
        <taxon>Dikarya</taxon>
        <taxon>Basidiomycota</taxon>
        <taxon>Ustilaginomycotina</taxon>
        <taxon>Ustilaginomycetes</taxon>
        <taxon>Ustilaginales</taxon>
        <taxon>Anthracoideaceae</taxon>
        <taxon>Testicularia</taxon>
    </lineage>
</organism>
<name>A0A317XRK4_9BASI</name>
<dbReference type="Proteomes" id="UP000246740">
    <property type="component" value="Unassembled WGS sequence"/>
</dbReference>
<dbReference type="AlphaFoldDB" id="A0A317XRK4"/>
<keyword evidence="5" id="KW-1185">Reference proteome</keyword>
<keyword evidence="2" id="KW-0812">Transmembrane</keyword>
<feature type="signal peptide" evidence="3">
    <location>
        <begin position="1"/>
        <end position="19"/>
    </location>
</feature>
<feature type="region of interest" description="Disordered" evidence="1">
    <location>
        <begin position="152"/>
        <end position="179"/>
    </location>
</feature>
<reference evidence="4 5" key="1">
    <citation type="journal article" date="2018" name="Mol. Biol. Evol.">
        <title>Broad Genomic Sampling Reveals a Smut Pathogenic Ancestry of the Fungal Clade Ustilaginomycotina.</title>
        <authorList>
            <person name="Kijpornyongpan T."/>
            <person name="Mondo S.J."/>
            <person name="Barry K."/>
            <person name="Sandor L."/>
            <person name="Lee J."/>
            <person name="Lipzen A."/>
            <person name="Pangilinan J."/>
            <person name="LaButti K."/>
            <person name="Hainaut M."/>
            <person name="Henrissat B."/>
            <person name="Grigoriev I.V."/>
            <person name="Spatafora J.W."/>
            <person name="Aime M.C."/>
        </authorList>
    </citation>
    <scope>NUCLEOTIDE SEQUENCE [LARGE SCALE GENOMIC DNA]</scope>
    <source>
        <strain evidence="4 5">MCA 3645</strain>
    </source>
</reference>
<gene>
    <name evidence="4" type="ORF">BCV70DRAFT_199986</name>
</gene>
<protein>
    <submittedName>
        <fullName evidence="4">Uncharacterized protein</fullName>
    </submittedName>
</protein>
<proteinExistence type="predicted"/>
<keyword evidence="3" id="KW-0732">Signal</keyword>
<keyword evidence="2" id="KW-0472">Membrane</keyword>
<evidence type="ECO:0000313" key="5">
    <source>
        <dbReference type="Proteomes" id="UP000246740"/>
    </source>
</evidence>